<evidence type="ECO:0000256" key="1">
    <source>
        <dbReference type="SAM" id="MobiDB-lite"/>
    </source>
</evidence>
<dbReference type="EMBL" id="SMMG02000004">
    <property type="protein sequence ID" value="KAA3477465.1"/>
    <property type="molecule type" value="Genomic_DNA"/>
</dbReference>
<dbReference type="AlphaFoldDB" id="A0A5B6W8F3"/>
<sequence length="167" mass="20161">MIECMRKPPVNKIRKHGAEEFRANVDDDPERADFWLENMIQTEFWKKYISQRFLDQKHKEFLELERGRMTITEYEREFVRLSKYAREYVSTKEIMCKRFVDGLNEDIQLLVRILDLKKFVVLVERVCKAEELGKENRKADSETRDSRKRLVNKPYHSSSKKSKDSYS</sequence>
<dbReference type="PANTHER" id="PTHR34482:SF36">
    <property type="entry name" value="RETROTRANSPOSON GAG DOMAIN-CONTAINING PROTEIN"/>
    <property type="match status" value="1"/>
</dbReference>
<organism evidence="3 4">
    <name type="scientific">Gossypium australe</name>
    <dbReference type="NCBI Taxonomy" id="47621"/>
    <lineage>
        <taxon>Eukaryota</taxon>
        <taxon>Viridiplantae</taxon>
        <taxon>Streptophyta</taxon>
        <taxon>Embryophyta</taxon>
        <taxon>Tracheophyta</taxon>
        <taxon>Spermatophyta</taxon>
        <taxon>Magnoliopsida</taxon>
        <taxon>eudicotyledons</taxon>
        <taxon>Gunneridae</taxon>
        <taxon>Pentapetalae</taxon>
        <taxon>rosids</taxon>
        <taxon>malvids</taxon>
        <taxon>Malvales</taxon>
        <taxon>Malvaceae</taxon>
        <taxon>Malvoideae</taxon>
        <taxon>Gossypium</taxon>
    </lineage>
</organism>
<keyword evidence="4" id="KW-1185">Reference proteome</keyword>
<name>A0A5B6W8F3_9ROSI</name>
<evidence type="ECO:0000259" key="2">
    <source>
        <dbReference type="Pfam" id="PF03732"/>
    </source>
</evidence>
<gene>
    <name evidence="3" type="ORF">EPI10_011350</name>
</gene>
<feature type="region of interest" description="Disordered" evidence="1">
    <location>
        <begin position="133"/>
        <end position="167"/>
    </location>
</feature>
<dbReference type="Pfam" id="PF03732">
    <property type="entry name" value="Retrotrans_gag"/>
    <property type="match status" value="1"/>
</dbReference>
<dbReference type="InterPro" id="IPR005162">
    <property type="entry name" value="Retrotrans_gag_dom"/>
</dbReference>
<dbReference type="PANTHER" id="PTHR34482">
    <property type="entry name" value="DNA DAMAGE-INDUCIBLE PROTEIN 1-LIKE"/>
    <property type="match status" value="1"/>
</dbReference>
<comment type="caution">
    <text evidence="3">The sequence shown here is derived from an EMBL/GenBank/DDBJ whole genome shotgun (WGS) entry which is preliminary data.</text>
</comment>
<evidence type="ECO:0000313" key="4">
    <source>
        <dbReference type="Proteomes" id="UP000325315"/>
    </source>
</evidence>
<feature type="compositionally biased region" description="Basic and acidic residues" evidence="1">
    <location>
        <begin position="133"/>
        <end position="145"/>
    </location>
</feature>
<proteinExistence type="predicted"/>
<evidence type="ECO:0000313" key="3">
    <source>
        <dbReference type="EMBL" id="KAA3477465.1"/>
    </source>
</evidence>
<accession>A0A5B6W8F3</accession>
<reference evidence="4" key="1">
    <citation type="journal article" date="2019" name="Plant Biotechnol. J.">
        <title>Genome sequencing of the Australian wild diploid species Gossypium australe highlights disease resistance and delayed gland morphogenesis.</title>
        <authorList>
            <person name="Cai Y."/>
            <person name="Cai X."/>
            <person name="Wang Q."/>
            <person name="Wang P."/>
            <person name="Zhang Y."/>
            <person name="Cai C."/>
            <person name="Xu Y."/>
            <person name="Wang K."/>
            <person name="Zhou Z."/>
            <person name="Wang C."/>
            <person name="Geng S."/>
            <person name="Li B."/>
            <person name="Dong Q."/>
            <person name="Hou Y."/>
            <person name="Wang H."/>
            <person name="Ai P."/>
            <person name="Liu Z."/>
            <person name="Yi F."/>
            <person name="Sun M."/>
            <person name="An G."/>
            <person name="Cheng J."/>
            <person name="Zhang Y."/>
            <person name="Shi Q."/>
            <person name="Xie Y."/>
            <person name="Shi X."/>
            <person name="Chang Y."/>
            <person name="Huang F."/>
            <person name="Chen Y."/>
            <person name="Hong S."/>
            <person name="Mi L."/>
            <person name="Sun Q."/>
            <person name="Zhang L."/>
            <person name="Zhou B."/>
            <person name="Peng R."/>
            <person name="Zhang X."/>
            <person name="Liu F."/>
        </authorList>
    </citation>
    <scope>NUCLEOTIDE SEQUENCE [LARGE SCALE GENOMIC DNA]</scope>
    <source>
        <strain evidence="4">cv. PA1801</strain>
    </source>
</reference>
<dbReference type="OrthoDB" id="2272416at2759"/>
<feature type="domain" description="Retrotransposon gag" evidence="2">
    <location>
        <begin position="39"/>
        <end position="105"/>
    </location>
</feature>
<protein>
    <submittedName>
        <fullName evidence="3">Gag-Pol polyprotein</fullName>
    </submittedName>
</protein>
<dbReference type="Proteomes" id="UP000325315">
    <property type="component" value="Unassembled WGS sequence"/>
</dbReference>